<feature type="compositionally biased region" description="Basic residues" evidence="3">
    <location>
        <begin position="327"/>
        <end position="338"/>
    </location>
</feature>
<dbReference type="AlphaFoldDB" id="A0AAV6LI32"/>
<comment type="subcellular location">
    <subcellularLocation>
        <location evidence="1">Nucleus</location>
    </subcellularLocation>
</comment>
<dbReference type="Pfam" id="PF08585">
    <property type="entry name" value="RMI1_N_C"/>
    <property type="match status" value="1"/>
</dbReference>
<feature type="compositionally biased region" description="Basic residues" evidence="3">
    <location>
        <begin position="449"/>
        <end position="469"/>
    </location>
</feature>
<proteinExistence type="predicted"/>
<feature type="region of interest" description="Disordered" evidence="3">
    <location>
        <begin position="436"/>
        <end position="469"/>
    </location>
</feature>
<accession>A0AAV6LI32</accession>
<dbReference type="PANTHER" id="PTHR13681">
    <property type="entry name" value="SURVIVAL OF MOTOR NEURON-RELATED-SPLICING FACTOR 30-RELATED"/>
    <property type="match status" value="1"/>
</dbReference>
<feature type="compositionally biased region" description="Basic and acidic residues" evidence="3">
    <location>
        <begin position="265"/>
        <end position="274"/>
    </location>
</feature>
<dbReference type="SMART" id="SM01161">
    <property type="entry name" value="DUF1767"/>
    <property type="match status" value="1"/>
</dbReference>
<dbReference type="InterPro" id="IPR013894">
    <property type="entry name" value="RMI1_OB"/>
</dbReference>
<evidence type="ECO:0000256" key="1">
    <source>
        <dbReference type="ARBA" id="ARBA00004123"/>
    </source>
</evidence>
<feature type="compositionally biased region" description="Low complexity" evidence="3">
    <location>
        <begin position="230"/>
        <end position="240"/>
    </location>
</feature>
<dbReference type="EMBL" id="JACTNZ010000001">
    <property type="protein sequence ID" value="KAG5564621.1"/>
    <property type="molecule type" value="Genomic_DNA"/>
</dbReference>
<evidence type="ECO:0000256" key="2">
    <source>
        <dbReference type="ARBA" id="ARBA00023242"/>
    </source>
</evidence>
<protein>
    <recommendedName>
        <fullName evidence="4">RecQ mediated genome instability protein 1 OB-fold domain-containing protein</fullName>
    </recommendedName>
</protein>
<dbReference type="InterPro" id="IPR042470">
    <property type="entry name" value="RMI1_N_C_sf"/>
</dbReference>
<evidence type="ECO:0000256" key="3">
    <source>
        <dbReference type="SAM" id="MobiDB-lite"/>
    </source>
</evidence>
<gene>
    <name evidence="5" type="ORF">RHGRI_000723</name>
</gene>
<dbReference type="Gene3D" id="2.40.50.770">
    <property type="entry name" value="RecQ-mediated genome instability protein Rmi1, C-terminal domain"/>
    <property type="match status" value="1"/>
</dbReference>
<feature type="compositionally biased region" description="Basic and acidic residues" evidence="3">
    <location>
        <begin position="281"/>
        <end position="298"/>
    </location>
</feature>
<feature type="compositionally biased region" description="Polar residues" evidence="3">
    <location>
        <begin position="254"/>
        <end position="264"/>
    </location>
</feature>
<name>A0AAV6LI32_9ERIC</name>
<evidence type="ECO:0000259" key="4">
    <source>
        <dbReference type="Pfam" id="PF08585"/>
    </source>
</evidence>
<keyword evidence="2" id="KW-0539">Nucleus</keyword>
<dbReference type="PANTHER" id="PTHR13681:SF24">
    <property type="entry name" value="TUDOR DOMAIN-CONTAINING PROTEIN 3"/>
    <property type="match status" value="1"/>
</dbReference>
<sequence>MEPSASSSSSSSSSAAASEALIQTLISRGWCFGDVEQVKAIIVVQSALHGGSCTVDLVESELVNMDLKSVGGKSLPDASLLRKSSHLQGPKKLGISSVRDISRSSTADTSAGSNNRRLLRFSLTDGHSQITAIEYSHIPSIADDVVPGTKVRLGNKAPVHSGIVCLNPKVITVLGGVVPNLYEEWQMNKKYSGFDRSLIKASKEGDTGGPPPFEKLQIEAVSHQRPQGRSSQYSGSTSSSFGPTVPAGDENSKSTKTNGLNNSDSKADGVDDSAKLASNTERSEEKPSSSEARPKEVAEAVPVQNQAAAQKLFQKLNQPNWDDRHSRGGKHRGKGRGRGRQEELPVFTLEEWERRKAGGNLAVRDELAGVSQDEALAWQLQNQFDMEDHQVSAEGSTQVEEILKPDAFRWISFEIQRAPPDSDAENIRMSMFSFQRDNAGSHDGTGFRGRGRGRGRARGGGRGRGRGRF</sequence>
<dbReference type="GO" id="GO:0005634">
    <property type="term" value="C:nucleus"/>
    <property type="evidence" value="ECO:0007669"/>
    <property type="project" value="UniProtKB-SubCell"/>
</dbReference>
<feature type="region of interest" description="Disordered" evidence="3">
    <location>
        <begin position="315"/>
        <end position="340"/>
    </location>
</feature>
<organism evidence="5 6">
    <name type="scientific">Rhododendron griersonianum</name>
    <dbReference type="NCBI Taxonomy" id="479676"/>
    <lineage>
        <taxon>Eukaryota</taxon>
        <taxon>Viridiplantae</taxon>
        <taxon>Streptophyta</taxon>
        <taxon>Embryophyta</taxon>
        <taxon>Tracheophyta</taxon>
        <taxon>Spermatophyta</taxon>
        <taxon>Magnoliopsida</taxon>
        <taxon>eudicotyledons</taxon>
        <taxon>Gunneridae</taxon>
        <taxon>Pentapetalae</taxon>
        <taxon>asterids</taxon>
        <taxon>Ericales</taxon>
        <taxon>Ericaceae</taxon>
        <taxon>Ericoideae</taxon>
        <taxon>Rhodoreae</taxon>
        <taxon>Rhododendron</taxon>
    </lineage>
</organism>
<feature type="region of interest" description="Disordered" evidence="3">
    <location>
        <begin position="221"/>
        <end position="299"/>
    </location>
</feature>
<feature type="domain" description="RecQ mediated genome instability protein 1 OB-fold" evidence="4">
    <location>
        <begin position="104"/>
        <end position="187"/>
    </location>
</feature>
<evidence type="ECO:0000313" key="6">
    <source>
        <dbReference type="Proteomes" id="UP000823749"/>
    </source>
</evidence>
<reference evidence="5" key="1">
    <citation type="submission" date="2020-08" db="EMBL/GenBank/DDBJ databases">
        <title>Plant Genome Project.</title>
        <authorList>
            <person name="Zhang R.-G."/>
        </authorList>
    </citation>
    <scope>NUCLEOTIDE SEQUENCE</scope>
    <source>
        <strain evidence="5">WSP0</strain>
        <tissue evidence="5">Leaf</tissue>
    </source>
</reference>
<evidence type="ECO:0000313" key="5">
    <source>
        <dbReference type="EMBL" id="KAG5564621.1"/>
    </source>
</evidence>
<comment type="caution">
    <text evidence="5">The sequence shown here is derived from an EMBL/GenBank/DDBJ whole genome shotgun (WGS) entry which is preliminary data.</text>
</comment>
<dbReference type="Proteomes" id="UP000823749">
    <property type="component" value="Chromosome 1"/>
</dbReference>
<keyword evidence="6" id="KW-1185">Reference proteome</keyword>